<keyword evidence="4" id="KW-1003">Cell membrane</keyword>
<evidence type="ECO:0000256" key="9">
    <source>
        <dbReference type="SAM" id="Phobius"/>
    </source>
</evidence>
<keyword evidence="5 9" id="KW-0812">Transmembrane</keyword>
<feature type="transmembrane region" description="Helical" evidence="9">
    <location>
        <begin position="249"/>
        <end position="274"/>
    </location>
</feature>
<accession>A0ABN2DQ73</accession>
<dbReference type="PANTHER" id="PTHR21716">
    <property type="entry name" value="TRANSMEMBRANE PROTEIN"/>
    <property type="match status" value="1"/>
</dbReference>
<evidence type="ECO:0000256" key="4">
    <source>
        <dbReference type="ARBA" id="ARBA00022475"/>
    </source>
</evidence>
<evidence type="ECO:0000256" key="5">
    <source>
        <dbReference type="ARBA" id="ARBA00022692"/>
    </source>
</evidence>
<dbReference type="PANTHER" id="PTHR21716:SF53">
    <property type="entry name" value="PERMEASE PERM-RELATED"/>
    <property type="match status" value="1"/>
</dbReference>
<feature type="region of interest" description="Disordered" evidence="8">
    <location>
        <begin position="385"/>
        <end position="406"/>
    </location>
</feature>
<evidence type="ECO:0000256" key="6">
    <source>
        <dbReference type="ARBA" id="ARBA00022989"/>
    </source>
</evidence>
<evidence type="ECO:0000313" key="11">
    <source>
        <dbReference type="Proteomes" id="UP001501705"/>
    </source>
</evidence>
<sequence length="406" mass="42371">MSNLGRDEADEPEQESPVADNEVLEETSDDAEPASAREPVTRVDTGVTRGMEIASAWSWRFLVIVAAVVVIGYTMRYLSEVFVPVTIGVLLTALLVPVTNGLQKLRIPRGPAAGLTVIATLIVIAGLLTLVGTQIAGQFEDLSKQVGEGVQKLREMARINFGLTDADITNLFKQVQKQFASGGALGQQAAAVGTTATHVVAGLFIALFSLFFFLYQGEQIWAWLVRLFPRRARDKADSSGRRAWVSLTAFVRATVIVAAVDAIGISLGAAILGLPLVSAIGILVFVGAFVPVVGALVSGVVAVLVALVAKGPIVAIVMLAIVIGVQQLEAHVLQPFLMGRAVSVHPLAVILAIATGVVIAGIVGALIAVPTAAVINAIVNHLAGNDPDPGPPRPVPGRPRPAPSDD</sequence>
<feature type="transmembrane region" description="Helical" evidence="9">
    <location>
        <begin position="81"/>
        <end position="100"/>
    </location>
</feature>
<comment type="caution">
    <text evidence="10">The sequence shown here is derived from an EMBL/GenBank/DDBJ whole genome shotgun (WGS) entry which is preliminary data.</text>
</comment>
<feature type="transmembrane region" description="Helical" evidence="9">
    <location>
        <begin position="348"/>
        <end position="369"/>
    </location>
</feature>
<keyword evidence="3" id="KW-0813">Transport</keyword>
<evidence type="ECO:0000256" key="1">
    <source>
        <dbReference type="ARBA" id="ARBA00004651"/>
    </source>
</evidence>
<feature type="transmembrane region" description="Helical" evidence="9">
    <location>
        <begin position="203"/>
        <end position="228"/>
    </location>
</feature>
<evidence type="ECO:0000256" key="8">
    <source>
        <dbReference type="SAM" id="MobiDB-lite"/>
    </source>
</evidence>
<gene>
    <name evidence="10" type="ORF">GCM10009804_41240</name>
</gene>
<feature type="transmembrane region" description="Helical" evidence="9">
    <location>
        <begin position="280"/>
        <end position="305"/>
    </location>
</feature>
<evidence type="ECO:0000256" key="7">
    <source>
        <dbReference type="ARBA" id="ARBA00023136"/>
    </source>
</evidence>
<protein>
    <submittedName>
        <fullName evidence="10">AI-2E family transporter</fullName>
    </submittedName>
</protein>
<feature type="transmembrane region" description="Helical" evidence="9">
    <location>
        <begin position="57"/>
        <end position="75"/>
    </location>
</feature>
<comment type="similarity">
    <text evidence="2">Belongs to the autoinducer-2 exporter (AI-2E) (TC 2.A.86) family.</text>
</comment>
<proteinExistence type="inferred from homology"/>
<dbReference type="InterPro" id="IPR002549">
    <property type="entry name" value="AI-2E-like"/>
</dbReference>
<evidence type="ECO:0000256" key="2">
    <source>
        <dbReference type="ARBA" id="ARBA00009773"/>
    </source>
</evidence>
<comment type="subcellular location">
    <subcellularLocation>
        <location evidence="1">Cell membrane</location>
        <topology evidence="1">Multi-pass membrane protein</topology>
    </subcellularLocation>
</comment>
<feature type="region of interest" description="Disordered" evidence="8">
    <location>
        <begin position="1"/>
        <end position="42"/>
    </location>
</feature>
<keyword evidence="6 9" id="KW-1133">Transmembrane helix</keyword>
<dbReference type="Pfam" id="PF01594">
    <property type="entry name" value="AI-2E_transport"/>
    <property type="match status" value="1"/>
</dbReference>
<feature type="transmembrane region" description="Helical" evidence="9">
    <location>
        <begin position="112"/>
        <end position="136"/>
    </location>
</feature>
<reference evidence="10 11" key="1">
    <citation type="journal article" date="2019" name="Int. J. Syst. Evol. Microbiol.">
        <title>The Global Catalogue of Microorganisms (GCM) 10K type strain sequencing project: providing services to taxonomists for standard genome sequencing and annotation.</title>
        <authorList>
            <consortium name="The Broad Institute Genomics Platform"/>
            <consortium name="The Broad Institute Genome Sequencing Center for Infectious Disease"/>
            <person name="Wu L."/>
            <person name="Ma J."/>
        </authorList>
    </citation>
    <scope>NUCLEOTIDE SEQUENCE [LARGE SCALE GENOMIC DNA]</scope>
    <source>
        <strain evidence="10 11">JCM 15572</strain>
    </source>
</reference>
<dbReference type="EMBL" id="BAAAPH010000013">
    <property type="protein sequence ID" value="GAA1580415.1"/>
    <property type="molecule type" value="Genomic_DNA"/>
</dbReference>
<organism evidence="10 11">
    <name type="scientific">Kribbella hippodromi</name>
    <dbReference type="NCBI Taxonomy" id="434347"/>
    <lineage>
        <taxon>Bacteria</taxon>
        <taxon>Bacillati</taxon>
        <taxon>Actinomycetota</taxon>
        <taxon>Actinomycetes</taxon>
        <taxon>Propionibacteriales</taxon>
        <taxon>Kribbellaceae</taxon>
        <taxon>Kribbella</taxon>
    </lineage>
</organism>
<feature type="transmembrane region" description="Helical" evidence="9">
    <location>
        <begin position="312"/>
        <end position="328"/>
    </location>
</feature>
<feature type="compositionally biased region" description="Acidic residues" evidence="8">
    <location>
        <begin position="22"/>
        <end position="32"/>
    </location>
</feature>
<keyword evidence="7 9" id="KW-0472">Membrane</keyword>
<keyword evidence="11" id="KW-1185">Reference proteome</keyword>
<evidence type="ECO:0000313" key="10">
    <source>
        <dbReference type="EMBL" id="GAA1580415.1"/>
    </source>
</evidence>
<evidence type="ECO:0000256" key="3">
    <source>
        <dbReference type="ARBA" id="ARBA00022448"/>
    </source>
</evidence>
<dbReference type="Proteomes" id="UP001501705">
    <property type="component" value="Unassembled WGS sequence"/>
</dbReference>
<name>A0ABN2DQ73_9ACTN</name>
<dbReference type="RefSeq" id="WP_344235209.1">
    <property type="nucleotide sequence ID" value="NZ_BAAAPH010000013.1"/>
</dbReference>
<feature type="compositionally biased region" description="Pro residues" evidence="8">
    <location>
        <begin position="388"/>
        <end position="406"/>
    </location>
</feature>